<evidence type="ECO:0000256" key="8">
    <source>
        <dbReference type="ARBA" id="ARBA00023316"/>
    </source>
</evidence>
<dbReference type="InterPro" id="IPR029044">
    <property type="entry name" value="Nucleotide-diphossugar_trans"/>
</dbReference>
<evidence type="ECO:0000256" key="6">
    <source>
        <dbReference type="ARBA" id="ARBA00023034"/>
    </source>
</evidence>
<dbReference type="PANTHER" id="PTHR32044">
    <property type="entry name" value="GLUCOMANNAN 4-BETA-MANNOSYLTRANSFERASE 9"/>
    <property type="match status" value="1"/>
</dbReference>
<reference evidence="11 13" key="3">
    <citation type="submission" date="2024-08" db="EMBL/GenBank/DDBJ databases">
        <authorList>
            <person name="Wei W."/>
        </authorList>
    </citation>
    <scope>NUCLEOTIDE SEQUENCE [LARGE SCALE GENOMIC DNA]</scope>
    <source>
        <strain evidence="11 13">XU2</strain>
    </source>
</reference>
<dbReference type="RefSeq" id="WP_149099583.1">
    <property type="nucleotide sequence ID" value="NZ_BMMG01000005.1"/>
</dbReference>
<feature type="transmembrane region" description="Helical" evidence="9">
    <location>
        <begin position="304"/>
        <end position="332"/>
    </location>
</feature>
<keyword evidence="4 9" id="KW-0812">Transmembrane</keyword>
<evidence type="ECO:0000256" key="1">
    <source>
        <dbReference type="ARBA" id="ARBA00004653"/>
    </source>
</evidence>
<dbReference type="SUPFAM" id="SSF53448">
    <property type="entry name" value="Nucleotide-diphospho-sugar transferases"/>
    <property type="match status" value="1"/>
</dbReference>
<dbReference type="OrthoDB" id="9806824at2"/>
<dbReference type="EMBL" id="VKKZ01000022">
    <property type="protein sequence ID" value="KAA6432552.1"/>
    <property type="molecule type" value="Genomic_DNA"/>
</dbReference>
<evidence type="ECO:0000256" key="5">
    <source>
        <dbReference type="ARBA" id="ARBA00022989"/>
    </source>
</evidence>
<gene>
    <name evidence="11" type="ORF">ACD591_08300</name>
    <name evidence="10" type="ORF">FOE74_15810</name>
</gene>
<feature type="transmembrane region" description="Helical" evidence="9">
    <location>
        <begin position="466"/>
        <end position="484"/>
    </location>
</feature>
<keyword evidence="2 11" id="KW-0328">Glycosyltransferase</keyword>
<keyword evidence="6" id="KW-0333">Golgi apparatus</keyword>
<evidence type="ECO:0000256" key="4">
    <source>
        <dbReference type="ARBA" id="ARBA00022692"/>
    </source>
</evidence>
<feature type="transmembrane region" description="Helical" evidence="9">
    <location>
        <begin position="439"/>
        <end position="459"/>
    </location>
</feature>
<reference evidence="10 12" key="2">
    <citation type="submission" date="2019-09" db="EMBL/GenBank/DDBJ databases">
        <title>A bacterium isolated from glacier soil.</title>
        <authorList>
            <person name="Liu Q."/>
        </authorList>
    </citation>
    <scope>NUCLEOTIDE SEQUENCE [LARGE SCALE GENOMIC DNA]</scope>
    <source>
        <strain evidence="10 12">MDT1-10-3</strain>
    </source>
</reference>
<dbReference type="Proteomes" id="UP000323866">
    <property type="component" value="Unassembled WGS sequence"/>
</dbReference>
<evidence type="ECO:0000256" key="7">
    <source>
        <dbReference type="ARBA" id="ARBA00023136"/>
    </source>
</evidence>
<proteinExistence type="predicted"/>
<evidence type="ECO:0000256" key="2">
    <source>
        <dbReference type="ARBA" id="ARBA00022676"/>
    </source>
</evidence>
<keyword evidence="3 10" id="KW-0808">Transferase</keyword>
<accession>A0A5M8QDQ4</accession>
<evidence type="ECO:0000256" key="3">
    <source>
        <dbReference type="ARBA" id="ARBA00022679"/>
    </source>
</evidence>
<evidence type="ECO:0000313" key="10">
    <source>
        <dbReference type="EMBL" id="KAA6432552.1"/>
    </source>
</evidence>
<dbReference type="Pfam" id="PF13641">
    <property type="entry name" value="Glyco_tranf_2_3"/>
    <property type="match status" value="1"/>
</dbReference>
<organism evidence="10 12">
    <name type="scientific">Rufibacter glacialis</name>
    <dbReference type="NCBI Taxonomy" id="1259555"/>
    <lineage>
        <taxon>Bacteria</taxon>
        <taxon>Pseudomonadati</taxon>
        <taxon>Bacteroidota</taxon>
        <taxon>Cytophagia</taxon>
        <taxon>Cytophagales</taxon>
        <taxon>Hymenobacteraceae</taxon>
        <taxon>Rufibacter</taxon>
    </lineage>
</organism>
<dbReference type="GO" id="GO:0071555">
    <property type="term" value="P:cell wall organization"/>
    <property type="evidence" value="ECO:0007669"/>
    <property type="project" value="UniProtKB-KW"/>
</dbReference>
<evidence type="ECO:0000256" key="9">
    <source>
        <dbReference type="SAM" id="Phobius"/>
    </source>
</evidence>
<dbReference type="PANTHER" id="PTHR32044:SF80">
    <property type="entry name" value="XYLOGLUCAN GLYCOSYLTRANSFERASE 2-RELATED"/>
    <property type="match status" value="1"/>
</dbReference>
<dbReference type="GO" id="GO:0016757">
    <property type="term" value="F:glycosyltransferase activity"/>
    <property type="evidence" value="ECO:0007669"/>
    <property type="project" value="UniProtKB-KW"/>
</dbReference>
<evidence type="ECO:0000313" key="11">
    <source>
        <dbReference type="EMBL" id="MFA1771289.1"/>
    </source>
</evidence>
<keyword evidence="8" id="KW-0961">Cell wall biogenesis/degradation</keyword>
<dbReference type="Gene3D" id="3.90.550.10">
    <property type="entry name" value="Spore Coat Polysaccharide Biosynthesis Protein SpsA, Chain A"/>
    <property type="match status" value="1"/>
</dbReference>
<keyword evidence="13" id="KW-1185">Reference proteome</keyword>
<feature type="transmembrane region" description="Helical" evidence="9">
    <location>
        <begin position="381"/>
        <end position="400"/>
    </location>
</feature>
<name>A0A5M8QDQ4_9BACT</name>
<comment type="subcellular location">
    <subcellularLocation>
        <location evidence="1">Golgi apparatus membrane</location>
        <topology evidence="1">Multi-pass membrane protein</topology>
    </subcellularLocation>
</comment>
<dbReference type="EMBL" id="JBGOGF010000004">
    <property type="protein sequence ID" value="MFA1771289.1"/>
    <property type="molecule type" value="Genomic_DNA"/>
</dbReference>
<evidence type="ECO:0000313" key="12">
    <source>
        <dbReference type="Proteomes" id="UP000323866"/>
    </source>
</evidence>
<dbReference type="FunFam" id="3.90.550.10:FF:000057">
    <property type="entry name" value="Glycosyltransferase-like protein, family 2"/>
    <property type="match status" value="1"/>
</dbReference>
<comment type="caution">
    <text evidence="10">The sequence shown here is derived from an EMBL/GenBank/DDBJ whole genome shotgun (WGS) entry which is preliminary data.</text>
</comment>
<dbReference type="Proteomes" id="UP001570846">
    <property type="component" value="Unassembled WGS sequence"/>
</dbReference>
<keyword evidence="7 9" id="KW-0472">Membrane</keyword>
<feature type="transmembrane region" description="Helical" evidence="9">
    <location>
        <begin position="6"/>
        <end position="33"/>
    </location>
</feature>
<reference evidence="10 12" key="1">
    <citation type="submission" date="2019-07" db="EMBL/GenBank/DDBJ databases">
        <authorList>
            <person name="Qu J.-H."/>
        </authorList>
    </citation>
    <scope>NUCLEOTIDE SEQUENCE [LARGE SCALE GENOMIC DNA]</scope>
    <source>
        <strain evidence="10 12">MDT1-10-3</strain>
    </source>
</reference>
<protein>
    <submittedName>
        <fullName evidence="10">Glycosyltransferase</fullName>
        <ecNumber evidence="11">2.4.-.-</ecNumber>
    </submittedName>
</protein>
<dbReference type="AlphaFoldDB" id="A0A5M8QDQ4"/>
<sequence>MEGLEITLLVLYAACLVFLFLYSAVQLHLTVLYRHYRKRPKKEPAPLHQWPTVTVQLPLYNEVYVAERLLRAVAALDYPRELLQILVLDDSTDETVALVAREVEKGQRQGLSIQQVRRPDRTGYKAGALQHALPLSTGEFIVLFDADFLPAPDFLRQALPYFTSARVGVVQTRWGHLNRSFSLLTQLQAFGLDAHFTVEQGARNKGHHFINFNGTAGIWRKKTILEAGGWHADTLTEDLDLSYRAQLQGWEFRYVEHIAVPAELPVTMPALRSQQYRWTKGAAETARKHLWQVLRSDKPWLSKWFAFFHLLNSSVFVAVLVAALLSVPVMLVQDRYPVVVHLLGYSSVFKVSFLILGFFYWTAERHLYSGTLSGWTFPVRFFYFLVMSLGLSLHNALAVLEGFLGRKTPFVRTPKFNLAPQQKGNWRLNQYSLSKVPPLAWLEGLLCLYFLFAVGVGVVRQTYGFLPYHLMLSLGFGLVFFYTWRHSK</sequence>
<keyword evidence="5 9" id="KW-1133">Transmembrane helix</keyword>
<evidence type="ECO:0000313" key="13">
    <source>
        <dbReference type="Proteomes" id="UP001570846"/>
    </source>
</evidence>
<feature type="transmembrane region" description="Helical" evidence="9">
    <location>
        <begin position="338"/>
        <end position="361"/>
    </location>
</feature>
<dbReference type="EC" id="2.4.-.-" evidence="11"/>